<feature type="transmembrane region" description="Helical" evidence="1">
    <location>
        <begin position="30"/>
        <end position="48"/>
    </location>
</feature>
<evidence type="ECO:0000313" key="2">
    <source>
        <dbReference type="EMBL" id="PRQ37016.1"/>
    </source>
</evidence>
<keyword evidence="1" id="KW-0812">Transmembrane</keyword>
<dbReference type="Proteomes" id="UP000238479">
    <property type="component" value="Chromosome 4"/>
</dbReference>
<gene>
    <name evidence="2" type="ORF">RchiOBHm_Chr4g0397941</name>
</gene>
<dbReference type="AlphaFoldDB" id="A0A2P6QS62"/>
<sequence length="77" mass="8934">MTIVSCCISSATSANQSRSTRNPNYCSPRRLFFSITILLLHFWFWSTWPSKTIISTRPKIQITILSKTKKPQGLKKW</sequence>
<accession>A0A2P6QS62</accession>
<evidence type="ECO:0000256" key="1">
    <source>
        <dbReference type="SAM" id="Phobius"/>
    </source>
</evidence>
<dbReference type="Gramene" id="PRQ37016">
    <property type="protein sequence ID" value="PRQ37016"/>
    <property type="gene ID" value="RchiOBHm_Chr4g0397941"/>
</dbReference>
<name>A0A2P6QS62_ROSCH</name>
<protein>
    <submittedName>
        <fullName evidence="2">Uncharacterized protein</fullName>
    </submittedName>
</protein>
<organism evidence="2 3">
    <name type="scientific">Rosa chinensis</name>
    <name type="common">China rose</name>
    <dbReference type="NCBI Taxonomy" id="74649"/>
    <lineage>
        <taxon>Eukaryota</taxon>
        <taxon>Viridiplantae</taxon>
        <taxon>Streptophyta</taxon>
        <taxon>Embryophyta</taxon>
        <taxon>Tracheophyta</taxon>
        <taxon>Spermatophyta</taxon>
        <taxon>Magnoliopsida</taxon>
        <taxon>eudicotyledons</taxon>
        <taxon>Gunneridae</taxon>
        <taxon>Pentapetalae</taxon>
        <taxon>rosids</taxon>
        <taxon>fabids</taxon>
        <taxon>Rosales</taxon>
        <taxon>Rosaceae</taxon>
        <taxon>Rosoideae</taxon>
        <taxon>Rosoideae incertae sedis</taxon>
        <taxon>Rosa</taxon>
    </lineage>
</organism>
<reference evidence="2 3" key="1">
    <citation type="journal article" date="2018" name="Nat. Genet.">
        <title>The Rosa genome provides new insights in the design of modern roses.</title>
        <authorList>
            <person name="Bendahmane M."/>
        </authorList>
    </citation>
    <scope>NUCLEOTIDE SEQUENCE [LARGE SCALE GENOMIC DNA]</scope>
    <source>
        <strain evidence="3">cv. Old Blush</strain>
    </source>
</reference>
<keyword evidence="3" id="KW-1185">Reference proteome</keyword>
<proteinExistence type="predicted"/>
<keyword evidence="1" id="KW-1133">Transmembrane helix</keyword>
<keyword evidence="1" id="KW-0472">Membrane</keyword>
<evidence type="ECO:0000313" key="3">
    <source>
        <dbReference type="Proteomes" id="UP000238479"/>
    </source>
</evidence>
<dbReference type="EMBL" id="PDCK01000042">
    <property type="protein sequence ID" value="PRQ37016.1"/>
    <property type="molecule type" value="Genomic_DNA"/>
</dbReference>
<comment type="caution">
    <text evidence="2">The sequence shown here is derived from an EMBL/GenBank/DDBJ whole genome shotgun (WGS) entry which is preliminary data.</text>
</comment>